<protein>
    <submittedName>
        <fullName evidence="3">Helical backbone metal receptor</fullName>
    </submittedName>
</protein>
<dbReference type="PANTHER" id="PTHR30535:SF35">
    <property type="entry name" value="PERIPLASMIC BINDING PROTEIN"/>
    <property type="match status" value="1"/>
</dbReference>
<evidence type="ECO:0000313" key="3">
    <source>
        <dbReference type="EMBL" id="MDG0816169.1"/>
    </source>
</evidence>
<dbReference type="InterPro" id="IPR050902">
    <property type="entry name" value="ABC_Transporter_SBP"/>
</dbReference>
<evidence type="ECO:0000259" key="2">
    <source>
        <dbReference type="Pfam" id="PF01497"/>
    </source>
</evidence>
<keyword evidence="1" id="KW-0732">Signal</keyword>
<evidence type="ECO:0000256" key="1">
    <source>
        <dbReference type="ARBA" id="ARBA00022729"/>
    </source>
</evidence>
<reference evidence="3" key="1">
    <citation type="submission" date="2022-08" db="EMBL/GenBank/DDBJ databases">
        <title>Novel Bdellovibrio Species Isolated from Svalbard: Designation Bdellovibrio svalbardensis.</title>
        <authorList>
            <person name="Mitchell R.J."/>
            <person name="Choi S.Y."/>
        </authorList>
    </citation>
    <scope>NUCLEOTIDE SEQUENCE</scope>
    <source>
        <strain evidence="3">PAP01</strain>
    </source>
</reference>
<dbReference type="SUPFAM" id="SSF53807">
    <property type="entry name" value="Helical backbone' metal receptor"/>
    <property type="match status" value="1"/>
</dbReference>
<dbReference type="Gene3D" id="3.40.50.1980">
    <property type="entry name" value="Nitrogenase molybdenum iron protein domain"/>
    <property type="match status" value="1"/>
</dbReference>
<dbReference type="Proteomes" id="UP001152321">
    <property type="component" value="Unassembled WGS sequence"/>
</dbReference>
<comment type="caution">
    <text evidence="3">The sequence shown here is derived from an EMBL/GenBank/DDBJ whole genome shotgun (WGS) entry which is preliminary data.</text>
</comment>
<sequence>MRVVSMVPSWTETLLKAGVNVVGRTRYCIHPPKLITNIPIVGGTKDVSWDLVADLKPDLVLLDQEENPLEMAEECPVPYFATHVNSLESLQKELVRLGEHFENAHLLELSVQCLDILEAPTPKWDSKKIPGFMEWVKMPTGSAHKVVYLIWRKPWMAASKETYIGSVLKKLGAEIVEFPEGEKYPVLEIEDYPEALFLYSSEPYPFAKKISDLKSLGVDGAIVNGESYSWFGERSIEFLKNELLKSR</sequence>
<organism evidence="3 4">
    <name type="scientific">Bdellovibrio svalbardensis</name>
    <dbReference type="NCBI Taxonomy" id="2972972"/>
    <lineage>
        <taxon>Bacteria</taxon>
        <taxon>Pseudomonadati</taxon>
        <taxon>Bdellovibrionota</taxon>
        <taxon>Bdellovibrionia</taxon>
        <taxon>Bdellovibrionales</taxon>
        <taxon>Pseudobdellovibrionaceae</taxon>
        <taxon>Bdellovibrio</taxon>
    </lineage>
</organism>
<dbReference type="PANTHER" id="PTHR30535">
    <property type="entry name" value="VITAMIN B12-BINDING PROTEIN"/>
    <property type="match status" value="1"/>
</dbReference>
<accession>A0ABT6DJR8</accession>
<feature type="domain" description="Fe/B12 periplasmic-binding" evidence="2">
    <location>
        <begin position="3"/>
        <end position="181"/>
    </location>
</feature>
<proteinExistence type="predicted"/>
<evidence type="ECO:0000313" key="4">
    <source>
        <dbReference type="Proteomes" id="UP001152321"/>
    </source>
</evidence>
<keyword evidence="3" id="KW-0675">Receptor</keyword>
<name>A0ABT6DJR8_9BACT</name>
<dbReference type="InterPro" id="IPR054828">
    <property type="entry name" value="Vit_B12_bind_prot"/>
</dbReference>
<dbReference type="Pfam" id="PF01497">
    <property type="entry name" value="Peripla_BP_2"/>
    <property type="match status" value="1"/>
</dbReference>
<dbReference type="RefSeq" id="WP_277577646.1">
    <property type="nucleotide sequence ID" value="NZ_JANRMI010000002.1"/>
</dbReference>
<dbReference type="NCBIfam" id="NF038402">
    <property type="entry name" value="TroA_like"/>
    <property type="match status" value="1"/>
</dbReference>
<gene>
    <name evidence="3" type="ORF">NWE73_07325</name>
</gene>
<dbReference type="InterPro" id="IPR002491">
    <property type="entry name" value="ABC_transptr_periplasmic_BD"/>
</dbReference>
<keyword evidence="4" id="KW-1185">Reference proteome</keyword>
<dbReference type="EMBL" id="JANRMI010000002">
    <property type="protein sequence ID" value="MDG0816169.1"/>
    <property type="molecule type" value="Genomic_DNA"/>
</dbReference>